<reference evidence="2" key="1">
    <citation type="journal article" date="2022" name="Int. J. Mol. Sci.">
        <title>Draft Genome of Tanacetum Coccineum: Genomic Comparison of Closely Related Tanacetum-Family Plants.</title>
        <authorList>
            <person name="Yamashiro T."/>
            <person name="Shiraishi A."/>
            <person name="Nakayama K."/>
            <person name="Satake H."/>
        </authorList>
    </citation>
    <scope>NUCLEOTIDE SEQUENCE</scope>
</reference>
<evidence type="ECO:0000313" key="2">
    <source>
        <dbReference type="EMBL" id="GJT41434.1"/>
    </source>
</evidence>
<comment type="caution">
    <text evidence="2">The sequence shown here is derived from an EMBL/GenBank/DDBJ whole genome shotgun (WGS) entry which is preliminary data.</text>
</comment>
<dbReference type="InterPro" id="IPR040256">
    <property type="entry name" value="At4g02000-like"/>
</dbReference>
<dbReference type="EMBL" id="BQNB010015562">
    <property type="protein sequence ID" value="GJT41434.1"/>
    <property type="molecule type" value="Genomic_DNA"/>
</dbReference>
<protein>
    <submittedName>
        <fullName evidence="2">ARID DNA-binding domain-containing protein</fullName>
    </submittedName>
</protein>
<dbReference type="PANTHER" id="PTHR31286">
    <property type="entry name" value="GLYCINE-RICH CELL WALL STRUCTURAL PROTEIN 1.8-LIKE"/>
    <property type="match status" value="1"/>
</dbReference>
<organism evidence="2 3">
    <name type="scientific">Tanacetum coccineum</name>
    <dbReference type="NCBI Taxonomy" id="301880"/>
    <lineage>
        <taxon>Eukaryota</taxon>
        <taxon>Viridiplantae</taxon>
        <taxon>Streptophyta</taxon>
        <taxon>Embryophyta</taxon>
        <taxon>Tracheophyta</taxon>
        <taxon>Spermatophyta</taxon>
        <taxon>Magnoliopsida</taxon>
        <taxon>eudicotyledons</taxon>
        <taxon>Gunneridae</taxon>
        <taxon>Pentapetalae</taxon>
        <taxon>asterids</taxon>
        <taxon>campanulids</taxon>
        <taxon>Asterales</taxon>
        <taxon>Asteraceae</taxon>
        <taxon>Asteroideae</taxon>
        <taxon>Anthemideae</taxon>
        <taxon>Anthemidinae</taxon>
        <taxon>Tanacetum</taxon>
    </lineage>
</organism>
<dbReference type="GO" id="GO:0003677">
    <property type="term" value="F:DNA binding"/>
    <property type="evidence" value="ECO:0007669"/>
    <property type="project" value="UniProtKB-KW"/>
</dbReference>
<feature type="region of interest" description="Disordered" evidence="1">
    <location>
        <begin position="249"/>
        <end position="315"/>
    </location>
</feature>
<sequence>MKCWKVFWRPQLKGRQRGDQATCKLLGCLLGDVIEVLGCLLEVLGCCLGCKMGQNGKKMVTDIDGIDRGCVRSFTLEMQVTLHNEIKQKISLWIFTLMKIAGCYRLDVMLENGPWFIQNNPLILKKWHLDENLLKEYVSIVPVWVKLHSVPVTAFSEDGLSAIATKLGTPLMLDSYTSDMCMQSWGRSSYARVMIELRADVELKDNIVVAMPKITREGHYTCNVRVEYEWKPPRCSSCKVFGHIHEECPKNTGAGEKKTVKKPSQTSRGVPVGPKMGFKPQKEYRPVTKKPNASSSGNKKKGVEPTIEVSNSNPFDVLNSVDNDVEFGTNGGTTNLVNNGATSSGSSFMNIDNDGEFASNTPIGEKIDKIERQICEGKLRLLDNDGNLLSDSEVEVVFDKTSNLRISTSGKDGSDKGYGTNSLLEQWRDSYPDNDDNELYDDDIYENHDLFEHLQSICDDLDITVCGRKKK</sequence>
<evidence type="ECO:0000313" key="3">
    <source>
        <dbReference type="Proteomes" id="UP001151760"/>
    </source>
</evidence>
<reference evidence="2" key="2">
    <citation type="submission" date="2022-01" db="EMBL/GenBank/DDBJ databases">
        <authorList>
            <person name="Yamashiro T."/>
            <person name="Shiraishi A."/>
            <person name="Satake H."/>
            <person name="Nakayama K."/>
        </authorList>
    </citation>
    <scope>NUCLEOTIDE SEQUENCE</scope>
</reference>
<dbReference type="Proteomes" id="UP001151760">
    <property type="component" value="Unassembled WGS sequence"/>
</dbReference>
<proteinExistence type="predicted"/>
<evidence type="ECO:0000256" key="1">
    <source>
        <dbReference type="SAM" id="MobiDB-lite"/>
    </source>
</evidence>
<dbReference type="PANTHER" id="PTHR31286:SF99">
    <property type="entry name" value="DUF4283 DOMAIN-CONTAINING PROTEIN"/>
    <property type="match status" value="1"/>
</dbReference>
<accession>A0ABQ5DRG0</accession>
<keyword evidence="2" id="KW-0238">DNA-binding</keyword>
<keyword evidence="3" id="KW-1185">Reference proteome</keyword>
<gene>
    <name evidence="2" type="ORF">Tco_0941299</name>
</gene>
<name>A0ABQ5DRG0_9ASTR</name>